<dbReference type="EMBL" id="JADGJH010000676">
    <property type="protein sequence ID" value="KAJ3124348.1"/>
    <property type="molecule type" value="Genomic_DNA"/>
</dbReference>
<organism evidence="3 4">
    <name type="scientific">Physocladia obscura</name>
    <dbReference type="NCBI Taxonomy" id="109957"/>
    <lineage>
        <taxon>Eukaryota</taxon>
        <taxon>Fungi</taxon>
        <taxon>Fungi incertae sedis</taxon>
        <taxon>Chytridiomycota</taxon>
        <taxon>Chytridiomycota incertae sedis</taxon>
        <taxon>Chytridiomycetes</taxon>
        <taxon>Chytridiales</taxon>
        <taxon>Chytriomycetaceae</taxon>
        <taxon>Physocladia</taxon>
    </lineage>
</organism>
<protein>
    <submittedName>
        <fullName evidence="3">Uncharacterized protein</fullName>
    </submittedName>
</protein>
<name>A0AAD5T2X5_9FUNG</name>
<proteinExistence type="predicted"/>
<keyword evidence="2" id="KW-0472">Membrane</keyword>
<evidence type="ECO:0000313" key="3">
    <source>
        <dbReference type="EMBL" id="KAJ3124348.1"/>
    </source>
</evidence>
<gene>
    <name evidence="3" type="ORF">HK100_011266</name>
</gene>
<feature type="compositionally biased region" description="Gly residues" evidence="1">
    <location>
        <begin position="212"/>
        <end position="224"/>
    </location>
</feature>
<evidence type="ECO:0000256" key="1">
    <source>
        <dbReference type="SAM" id="MobiDB-lite"/>
    </source>
</evidence>
<feature type="non-terminal residue" evidence="3">
    <location>
        <position position="326"/>
    </location>
</feature>
<feature type="region of interest" description="Disordered" evidence="1">
    <location>
        <begin position="207"/>
        <end position="227"/>
    </location>
</feature>
<feature type="transmembrane region" description="Helical" evidence="2">
    <location>
        <begin position="132"/>
        <end position="154"/>
    </location>
</feature>
<keyword evidence="2" id="KW-0812">Transmembrane</keyword>
<accession>A0AAD5T2X5</accession>
<evidence type="ECO:0000256" key="2">
    <source>
        <dbReference type="SAM" id="Phobius"/>
    </source>
</evidence>
<dbReference type="Proteomes" id="UP001211907">
    <property type="component" value="Unassembled WGS sequence"/>
</dbReference>
<sequence>MDLTGIDVCDLACPDATKSNPVSCGAYDLESSSFSVYQLDASVAVARAGASTLESITSTSASTSVSATTSTTTLAVPSPFLPQSTLAQSSDSVSESSGLKTIATTDLHVVPYSTATTLSSTTTDTPNSSNTALVAGIVFGVIVMIVIAICTYKWGRWKGKQDLMNSASLQHTLASATTSENPKSPGLYSDEDQLLFSTVYLSPSPTDLHSNGGNGNVGGNGNTGHGDDVRHRAVVTALAAVAKQELRSIDSKPSVGILLPPPPPTLRPYGGIGSVESVAIVDTETSRISELSNDHAMNIQKMTEIPMPYSTFSRNPMTRKSGDEDS</sequence>
<reference evidence="3" key="1">
    <citation type="submission" date="2020-05" db="EMBL/GenBank/DDBJ databases">
        <title>Phylogenomic resolution of chytrid fungi.</title>
        <authorList>
            <person name="Stajich J.E."/>
            <person name="Amses K."/>
            <person name="Simmons R."/>
            <person name="Seto K."/>
            <person name="Myers J."/>
            <person name="Bonds A."/>
            <person name="Quandt C.A."/>
            <person name="Barry K."/>
            <person name="Liu P."/>
            <person name="Grigoriev I."/>
            <person name="Longcore J.E."/>
            <person name="James T.Y."/>
        </authorList>
    </citation>
    <scope>NUCLEOTIDE SEQUENCE</scope>
    <source>
        <strain evidence="3">JEL0513</strain>
    </source>
</reference>
<keyword evidence="2" id="KW-1133">Transmembrane helix</keyword>
<evidence type="ECO:0000313" key="4">
    <source>
        <dbReference type="Proteomes" id="UP001211907"/>
    </source>
</evidence>
<comment type="caution">
    <text evidence="3">The sequence shown here is derived from an EMBL/GenBank/DDBJ whole genome shotgun (WGS) entry which is preliminary data.</text>
</comment>
<dbReference type="AlphaFoldDB" id="A0AAD5T2X5"/>
<keyword evidence="4" id="KW-1185">Reference proteome</keyword>